<evidence type="ECO:0000256" key="2">
    <source>
        <dbReference type="ARBA" id="ARBA00022679"/>
    </source>
</evidence>
<name>A0A095TS59_9GAMM</name>
<dbReference type="InterPro" id="IPR002201">
    <property type="entry name" value="Glyco_trans_9"/>
</dbReference>
<accession>A0A095TS59</accession>
<dbReference type="OrthoDB" id="9781892at2"/>
<dbReference type="GO" id="GO:0005829">
    <property type="term" value="C:cytosol"/>
    <property type="evidence" value="ECO:0007669"/>
    <property type="project" value="TreeGrafter"/>
</dbReference>
<dbReference type="EMBL" id="JPKR02000005">
    <property type="protein sequence ID" value="KGD79666.1"/>
    <property type="molecule type" value="Genomic_DNA"/>
</dbReference>
<dbReference type="eggNOG" id="COG0859">
    <property type="taxonomic scope" value="Bacteria"/>
</dbReference>
<evidence type="ECO:0000313" key="3">
    <source>
        <dbReference type="EMBL" id="KGD79666.1"/>
    </source>
</evidence>
<dbReference type="Proteomes" id="UP000029577">
    <property type="component" value="Unassembled WGS sequence"/>
</dbReference>
<gene>
    <name evidence="3" type="ORF">HA49_01450</name>
</gene>
<proteinExistence type="predicted"/>
<dbReference type="InterPro" id="IPR051199">
    <property type="entry name" value="LPS_LOS_Heptosyltrfase"/>
</dbReference>
<evidence type="ECO:0008006" key="5">
    <source>
        <dbReference type="Google" id="ProtNLM"/>
    </source>
</evidence>
<protein>
    <recommendedName>
        <fullName evidence="5">Glycosyl transferase</fullName>
    </recommendedName>
</protein>
<dbReference type="Pfam" id="PF01075">
    <property type="entry name" value="Glyco_transf_9"/>
    <property type="match status" value="1"/>
</dbReference>
<dbReference type="STRING" id="642227.HA49_01450"/>
<dbReference type="Gene3D" id="3.40.50.2000">
    <property type="entry name" value="Glycogen Phosphorylase B"/>
    <property type="match status" value="2"/>
</dbReference>
<dbReference type="PANTHER" id="PTHR30160:SF7">
    <property type="entry name" value="ADP-HEPTOSE--LPS HEPTOSYLTRANSFERASE 2"/>
    <property type="match status" value="1"/>
</dbReference>
<dbReference type="PANTHER" id="PTHR30160">
    <property type="entry name" value="TETRAACYLDISACCHARIDE 4'-KINASE-RELATED"/>
    <property type="match status" value="1"/>
</dbReference>
<dbReference type="GO" id="GO:0008713">
    <property type="term" value="F:ADP-heptose-lipopolysaccharide heptosyltransferase activity"/>
    <property type="evidence" value="ECO:0007669"/>
    <property type="project" value="TreeGrafter"/>
</dbReference>
<reference evidence="3" key="1">
    <citation type="submission" date="2014-12" db="EMBL/GenBank/DDBJ databases">
        <title>The draft genome of the Tatumella morbirosei type strain, LMG23360T isolated from pineapple rot.</title>
        <authorList>
            <person name="Smits T.H."/>
            <person name="Palmer M."/>
            <person name="Venter S.N."/>
            <person name="Duffy B."/>
            <person name="Steenkamp E.T."/>
            <person name="Chan W.Y."/>
            <person name="Coutinho T.A."/>
            <person name="Coetzee M.P."/>
            <person name="De Maayer P."/>
        </authorList>
    </citation>
    <scope>NUCLEOTIDE SEQUENCE [LARGE SCALE GENOMIC DNA]</scope>
    <source>
        <strain evidence="3">LMG 23360</strain>
    </source>
</reference>
<organism evidence="3 4">
    <name type="scientific">Tatumella morbirosei</name>
    <dbReference type="NCBI Taxonomy" id="642227"/>
    <lineage>
        <taxon>Bacteria</taxon>
        <taxon>Pseudomonadati</taxon>
        <taxon>Pseudomonadota</taxon>
        <taxon>Gammaproteobacteria</taxon>
        <taxon>Enterobacterales</taxon>
        <taxon>Erwiniaceae</taxon>
        <taxon>Tatumella</taxon>
    </lineage>
</organism>
<evidence type="ECO:0000313" key="4">
    <source>
        <dbReference type="Proteomes" id="UP000029577"/>
    </source>
</evidence>
<dbReference type="CDD" id="cd03789">
    <property type="entry name" value="GT9_LPS_heptosyltransferase"/>
    <property type="match status" value="1"/>
</dbReference>
<evidence type="ECO:0000256" key="1">
    <source>
        <dbReference type="ARBA" id="ARBA00022676"/>
    </source>
</evidence>
<dbReference type="AlphaFoldDB" id="A0A095TS59"/>
<comment type="caution">
    <text evidence="3">The sequence shown here is derived from an EMBL/GenBank/DDBJ whole genome shotgun (WGS) entry which is preliminary data.</text>
</comment>
<keyword evidence="4" id="KW-1185">Reference proteome</keyword>
<keyword evidence="2" id="KW-0808">Transferase</keyword>
<sequence length="368" mass="41309">MRESKKRKIGLVDAWLGLFYRRSLSTPEKRKQLPQQEFRSILVYSTTALGDYMFNTPALRAIRQRYPAARIVLVAHPKYQQLLTRRDFYDDVLFWNNKFGSLAHFSRQAKRFSPELAIMLHSHLPYDVISAAMSGCRYLVRDNYGKETGKMSRWLTYGLDQFPGHIIARKMELASALGCARENVDMAVPCDYKAIDKQPGTFRVGFQLGASTSIRCWPPRYFAELADRIVQQFPGSEIVLIGSPAETGLAEQVLASAEPQTIAAITSYVGKTSLPELLGVISSMDILVTGDTGPLHLALALKTPTLSLFVTESPESSGPYQDRHLHRYVYLPMSDPRVTDKLEPLKAIPVDDVFTLLSEMKISLQASA</sequence>
<dbReference type="SUPFAM" id="SSF53756">
    <property type="entry name" value="UDP-Glycosyltransferase/glycogen phosphorylase"/>
    <property type="match status" value="1"/>
</dbReference>
<dbReference type="RefSeq" id="WP_038016001.1">
    <property type="nucleotide sequence ID" value="NZ_JPKR02000005.1"/>
</dbReference>
<dbReference type="GO" id="GO:0009244">
    <property type="term" value="P:lipopolysaccharide core region biosynthetic process"/>
    <property type="evidence" value="ECO:0007669"/>
    <property type="project" value="TreeGrafter"/>
</dbReference>
<keyword evidence="1" id="KW-0328">Glycosyltransferase</keyword>